<name>A0A224XBN5_9LACT</name>
<sequence>MSEKVVMKQITKSFSVNGEKLEVLQAIDLEIKSGEFIVIVGHSGCGKSTLLKIIAGLETQDSGSCEMDGKAITKPGFDRGMIFQEHRLLPWLSIEKNVALSLEAYDKAERAIQVEKYLDLVKLSDFKQAYPAQLSGGMSQRAAIARAMAPNPDILLLDEPFGALDAMTKIELQDEVKALHQKEKSTMIMVTHDIEEAVYLADRIVVMAANPGRIRDIVTINLGKERDRGSIDFTIYRKKIYDYFFESKVKEPEYVI</sequence>
<gene>
    <name evidence="5" type="ORF">RsY01_1144</name>
</gene>
<dbReference type="Gene3D" id="3.40.50.300">
    <property type="entry name" value="P-loop containing nucleotide triphosphate hydrolases"/>
    <property type="match status" value="1"/>
</dbReference>
<dbReference type="InterPro" id="IPR003593">
    <property type="entry name" value="AAA+_ATPase"/>
</dbReference>
<protein>
    <recommendedName>
        <fullName evidence="4">ABC transporter domain-containing protein</fullName>
    </recommendedName>
</protein>
<dbReference type="GO" id="GO:0016887">
    <property type="term" value="F:ATP hydrolysis activity"/>
    <property type="evidence" value="ECO:0007669"/>
    <property type="project" value="InterPro"/>
</dbReference>
<keyword evidence="2" id="KW-0547">Nucleotide-binding</keyword>
<evidence type="ECO:0000256" key="1">
    <source>
        <dbReference type="ARBA" id="ARBA00022448"/>
    </source>
</evidence>
<dbReference type="InterPro" id="IPR027417">
    <property type="entry name" value="P-loop_NTPase"/>
</dbReference>
<dbReference type="Proteomes" id="UP000218689">
    <property type="component" value="Unassembled WGS sequence"/>
</dbReference>
<dbReference type="PANTHER" id="PTHR42788:SF13">
    <property type="entry name" value="ALIPHATIC SULFONATES IMPORT ATP-BINDING PROTEIN SSUB"/>
    <property type="match status" value="1"/>
</dbReference>
<evidence type="ECO:0000256" key="2">
    <source>
        <dbReference type="ARBA" id="ARBA00022741"/>
    </source>
</evidence>
<dbReference type="PROSITE" id="PS00211">
    <property type="entry name" value="ABC_TRANSPORTER_1"/>
    <property type="match status" value="1"/>
</dbReference>
<dbReference type="CDD" id="cd03293">
    <property type="entry name" value="ABC_NrtD_SsuB_transporters"/>
    <property type="match status" value="1"/>
</dbReference>
<reference evidence="6" key="1">
    <citation type="submission" date="2017-08" db="EMBL/GenBank/DDBJ databases">
        <title>Draft genome sequence of Lactococcus sp. strain Rs-Y01, isolated from the gut of the lower termite Reticulitermes speratus.</title>
        <authorList>
            <person name="Ohkuma M."/>
            <person name="Yuki M."/>
        </authorList>
    </citation>
    <scope>NUCLEOTIDE SEQUENCE [LARGE SCALE GENOMIC DNA]</scope>
    <source>
        <strain evidence="6">Rs-Y01</strain>
    </source>
</reference>
<dbReference type="InterPro" id="IPR003439">
    <property type="entry name" value="ABC_transporter-like_ATP-bd"/>
</dbReference>
<evidence type="ECO:0000313" key="5">
    <source>
        <dbReference type="EMBL" id="GAX47544.1"/>
    </source>
</evidence>
<keyword evidence="1" id="KW-0813">Transport</keyword>
<dbReference type="PANTHER" id="PTHR42788">
    <property type="entry name" value="TAURINE IMPORT ATP-BINDING PROTEIN-RELATED"/>
    <property type="match status" value="1"/>
</dbReference>
<accession>A0A224XBN5</accession>
<evidence type="ECO:0000259" key="4">
    <source>
        <dbReference type="PROSITE" id="PS50893"/>
    </source>
</evidence>
<feature type="domain" description="ABC transporter" evidence="4">
    <location>
        <begin position="5"/>
        <end position="234"/>
    </location>
</feature>
<dbReference type="GO" id="GO:0005524">
    <property type="term" value="F:ATP binding"/>
    <property type="evidence" value="ECO:0007669"/>
    <property type="project" value="UniProtKB-KW"/>
</dbReference>
<dbReference type="AlphaFoldDB" id="A0A224XBN5"/>
<dbReference type="OrthoDB" id="9802264at2"/>
<dbReference type="InterPro" id="IPR050166">
    <property type="entry name" value="ABC_transporter_ATP-bind"/>
</dbReference>
<dbReference type="SUPFAM" id="SSF52540">
    <property type="entry name" value="P-loop containing nucleoside triphosphate hydrolases"/>
    <property type="match status" value="1"/>
</dbReference>
<evidence type="ECO:0000313" key="6">
    <source>
        <dbReference type="Proteomes" id="UP000218689"/>
    </source>
</evidence>
<dbReference type="RefSeq" id="WP_094784586.1">
    <property type="nucleotide sequence ID" value="NZ_BEDT01000002.1"/>
</dbReference>
<evidence type="ECO:0000256" key="3">
    <source>
        <dbReference type="ARBA" id="ARBA00022840"/>
    </source>
</evidence>
<dbReference type="Pfam" id="PF00005">
    <property type="entry name" value="ABC_tran"/>
    <property type="match status" value="1"/>
</dbReference>
<keyword evidence="6" id="KW-1185">Reference proteome</keyword>
<dbReference type="SMART" id="SM00382">
    <property type="entry name" value="AAA"/>
    <property type="match status" value="1"/>
</dbReference>
<proteinExistence type="predicted"/>
<dbReference type="PROSITE" id="PS50893">
    <property type="entry name" value="ABC_TRANSPORTER_2"/>
    <property type="match status" value="1"/>
</dbReference>
<comment type="caution">
    <text evidence="5">The sequence shown here is derived from an EMBL/GenBank/DDBJ whole genome shotgun (WGS) entry which is preliminary data.</text>
</comment>
<dbReference type="EMBL" id="BEDT01000002">
    <property type="protein sequence ID" value="GAX47544.1"/>
    <property type="molecule type" value="Genomic_DNA"/>
</dbReference>
<dbReference type="InterPro" id="IPR017871">
    <property type="entry name" value="ABC_transporter-like_CS"/>
</dbReference>
<keyword evidence="3" id="KW-0067">ATP-binding</keyword>
<organism evidence="5 6">
    <name type="scientific">Pseudolactococcus reticulitermitis</name>
    <dbReference type="NCBI Taxonomy" id="2025039"/>
    <lineage>
        <taxon>Bacteria</taxon>
        <taxon>Bacillati</taxon>
        <taxon>Bacillota</taxon>
        <taxon>Bacilli</taxon>
        <taxon>Lactobacillales</taxon>
        <taxon>Streptococcaceae</taxon>
        <taxon>Pseudolactococcus</taxon>
    </lineage>
</organism>